<evidence type="ECO:0000256" key="1">
    <source>
        <dbReference type="ARBA" id="ARBA00022448"/>
    </source>
</evidence>
<keyword evidence="3 4" id="KW-0574">Periplasm</keyword>
<dbReference type="Pfam" id="PF03968">
    <property type="entry name" value="LptD_N"/>
    <property type="match status" value="1"/>
</dbReference>
<comment type="subcellular location">
    <subcellularLocation>
        <location evidence="4">Periplasm</location>
    </subcellularLocation>
</comment>
<dbReference type="HAMAP" id="MF_01914">
    <property type="entry name" value="LPS_assembly_LptA"/>
    <property type="match status" value="1"/>
</dbReference>
<dbReference type="Gene3D" id="2.60.450.10">
    <property type="entry name" value="Lipopolysaccharide (LPS) transport protein A like domain"/>
    <property type="match status" value="1"/>
</dbReference>
<keyword evidence="8" id="KW-1185">Reference proteome</keyword>
<feature type="chain" id="PRO_5021058528" description="Lipopolysaccharide export system protein LptA" evidence="4">
    <location>
        <begin position="28"/>
        <end position="194"/>
    </location>
</feature>
<protein>
    <recommendedName>
        <fullName evidence="4">Lipopolysaccharide export system protein LptA</fullName>
    </recommendedName>
</protein>
<sequence length="194" mass="20324" precursor="true">MSMLRSRASASLSLVALLAVAAPAAHALKTDAEQPLEVAANHFATNQNKHLTILTGAVKLTRGTMKGESDKGTVYQDDSNEINRVVLEGKPARMQQQLDSGGLMRATAANIDYSTDSSTAILTGNAVVIQEGRGEFRGERIVYNTESGELTGEGGSGGGITMKMQPKPKTDAKPSADKAKPADAAKPAATDKQK</sequence>
<feature type="signal peptide" evidence="4">
    <location>
        <begin position="1"/>
        <end position="27"/>
    </location>
</feature>
<feature type="domain" description="Organic solvent tolerance-like N-terminal" evidence="6">
    <location>
        <begin position="37"/>
        <end position="148"/>
    </location>
</feature>
<dbReference type="GO" id="GO:0009279">
    <property type="term" value="C:cell outer membrane"/>
    <property type="evidence" value="ECO:0007669"/>
    <property type="project" value="TreeGrafter"/>
</dbReference>
<dbReference type="AlphaFoldDB" id="A0A4V3DMT0"/>
<dbReference type="GO" id="GO:0001530">
    <property type="term" value="F:lipopolysaccharide binding"/>
    <property type="evidence" value="ECO:0007669"/>
    <property type="project" value="InterPro"/>
</dbReference>
<dbReference type="EMBL" id="SNZH01000004">
    <property type="protein sequence ID" value="TDR45816.1"/>
    <property type="molecule type" value="Genomic_DNA"/>
</dbReference>
<reference evidence="7 8" key="1">
    <citation type="submission" date="2019-03" db="EMBL/GenBank/DDBJ databases">
        <title>Genomic Encyclopedia of Type Strains, Phase IV (KMG-IV): sequencing the most valuable type-strain genomes for metagenomic binning, comparative biology and taxonomic classification.</title>
        <authorList>
            <person name="Goeker M."/>
        </authorList>
    </citation>
    <scope>NUCLEOTIDE SEQUENCE [LARGE SCALE GENOMIC DNA]</scope>
    <source>
        <strain evidence="7 8">DSM 21667</strain>
    </source>
</reference>
<dbReference type="PANTHER" id="PTHR36504:SF1">
    <property type="entry name" value="LIPOPOLYSACCHARIDE EXPORT SYSTEM PROTEIN LPTA"/>
    <property type="match status" value="1"/>
</dbReference>
<proteinExistence type="inferred from homology"/>
<organism evidence="7 8">
    <name type="scientific">Tahibacter aquaticus</name>
    <dbReference type="NCBI Taxonomy" id="520092"/>
    <lineage>
        <taxon>Bacteria</taxon>
        <taxon>Pseudomonadati</taxon>
        <taxon>Pseudomonadota</taxon>
        <taxon>Gammaproteobacteria</taxon>
        <taxon>Lysobacterales</taxon>
        <taxon>Rhodanobacteraceae</taxon>
        <taxon>Tahibacter</taxon>
    </lineage>
</organism>
<evidence type="ECO:0000256" key="5">
    <source>
        <dbReference type="SAM" id="MobiDB-lite"/>
    </source>
</evidence>
<name>A0A4V3DMT0_9GAMM</name>
<evidence type="ECO:0000313" key="7">
    <source>
        <dbReference type="EMBL" id="TDR45816.1"/>
    </source>
</evidence>
<accession>A0A4V3DMT0</accession>
<evidence type="ECO:0000256" key="3">
    <source>
        <dbReference type="ARBA" id="ARBA00022764"/>
    </source>
</evidence>
<comment type="function">
    <text evidence="4">Involved in the assembly of lipopolysaccharide (LPS). Required for the translocation of LPS from the inner membrane to the outer membrane. May form a bridge between the inner membrane and the outer membrane, via interactions with LptC and LptD, thereby facilitating LPS transfer across the periplasm.</text>
</comment>
<dbReference type="RefSeq" id="WP_133818180.1">
    <property type="nucleotide sequence ID" value="NZ_SNZH01000004.1"/>
</dbReference>
<dbReference type="PANTHER" id="PTHR36504">
    <property type="entry name" value="LIPOPOLYSACCHARIDE EXPORT SYSTEM PROTEIN LPTA"/>
    <property type="match status" value="1"/>
</dbReference>
<dbReference type="InterPro" id="IPR052037">
    <property type="entry name" value="LPS_export_LptA"/>
</dbReference>
<evidence type="ECO:0000256" key="2">
    <source>
        <dbReference type="ARBA" id="ARBA00022729"/>
    </source>
</evidence>
<dbReference type="InterPro" id="IPR014340">
    <property type="entry name" value="LptA"/>
</dbReference>
<evidence type="ECO:0000313" key="8">
    <source>
        <dbReference type="Proteomes" id="UP000295293"/>
    </source>
</evidence>
<evidence type="ECO:0000259" key="6">
    <source>
        <dbReference type="Pfam" id="PF03968"/>
    </source>
</evidence>
<dbReference type="OrthoDB" id="9795964at2"/>
<dbReference type="Proteomes" id="UP000295293">
    <property type="component" value="Unassembled WGS sequence"/>
</dbReference>
<feature type="compositionally biased region" description="Basic and acidic residues" evidence="5">
    <location>
        <begin position="168"/>
        <end position="194"/>
    </location>
</feature>
<keyword evidence="1 4" id="KW-0813">Transport</keyword>
<evidence type="ECO:0000256" key="4">
    <source>
        <dbReference type="HAMAP-Rule" id="MF_01914"/>
    </source>
</evidence>
<dbReference type="GO" id="GO:0017089">
    <property type="term" value="F:glycolipid transfer activity"/>
    <property type="evidence" value="ECO:0007669"/>
    <property type="project" value="TreeGrafter"/>
</dbReference>
<feature type="region of interest" description="Disordered" evidence="5">
    <location>
        <begin position="147"/>
        <end position="194"/>
    </location>
</feature>
<dbReference type="NCBIfam" id="TIGR03002">
    <property type="entry name" value="outer_YhbN_LptA"/>
    <property type="match status" value="1"/>
</dbReference>
<dbReference type="GO" id="GO:0015920">
    <property type="term" value="P:lipopolysaccharide transport"/>
    <property type="evidence" value="ECO:0007669"/>
    <property type="project" value="UniProtKB-UniRule"/>
</dbReference>
<feature type="compositionally biased region" description="Gly residues" evidence="5">
    <location>
        <begin position="151"/>
        <end position="160"/>
    </location>
</feature>
<comment type="similarity">
    <text evidence="4">Belongs to the LptA family.</text>
</comment>
<comment type="subunit">
    <text evidence="4">Component of the lipopolysaccharide transport and assembly complex.</text>
</comment>
<keyword evidence="2 4" id="KW-0732">Signal</keyword>
<dbReference type="GO" id="GO:0043165">
    <property type="term" value="P:Gram-negative-bacterium-type cell outer membrane assembly"/>
    <property type="evidence" value="ECO:0007669"/>
    <property type="project" value="UniProtKB-UniRule"/>
</dbReference>
<dbReference type="InterPro" id="IPR005653">
    <property type="entry name" value="OstA-like_N"/>
</dbReference>
<comment type="caution">
    <text evidence="7">The sequence shown here is derived from an EMBL/GenBank/DDBJ whole genome shotgun (WGS) entry which is preliminary data.</text>
</comment>
<gene>
    <name evidence="4" type="primary">lptA</name>
    <name evidence="7" type="ORF">DFR29_104246</name>
</gene>
<dbReference type="GO" id="GO:0030288">
    <property type="term" value="C:outer membrane-bounded periplasmic space"/>
    <property type="evidence" value="ECO:0007669"/>
    <property type="project" value="TreeGrafter"/>
</dbReference>